<keyword evidence="3" id="KW-0443">Lipid metabolism</keyword>
<keyword evidence="6" id="KW-1185">Reference proteome</keyword>
<accession>A0A517T4G4</accession>
<dbReference type="AlphaFoldDB" id="A0A517T4G4"/>
<feature type="signal peptide" evidence="4">
    <location>
        <begin position="1"/>
        <end position="22"/>
    </location>
</feature>
<evidence type="ECO:0000256" key="3">
    <source>
        <dbReference type="ARBA" id="ARBA00023098"/>
    </source>
</evidence>
<dbReference type="Proteomes" id="UP000319976">
    <property type="component" value="Chromosome"/>
</dbReference>
<dbReference type="InterPro" id="IPR029058">
    <property type="entry name" value="AB_hydrolase_fold"/>
</dbReference>
<evidence type="ECO:0000256" key="2">
    <source>
        <dbReference type="ARBA" id="ARBA00022963"/>
    </source>
</evidence>
<organism evidence="5 6">
    <name type="scientific">Calycomorphotria hydatis</name>
    <dbReference type="NCBI Taxonomy" id="2528027"/>
    <lineage>
        <taxon>Bacteria</taxon>
        <taxon>Pseudomonadati</taxon>
        <taxon>Planctomycetota</taxon>
        <taxon>Planctomycetia</taxon>
        <taxon>Planctomycetales</taxon>
        <taxon>Planctomycetaceae</taxon>
        <taxon>Calycomorphotria</taxon>
    </lineage>
</organism>
<dbReference type="PANTHER" id="PTHR10272">
    <property type="entry name" value="PLATELET-ACTIVATING FACTOR ACETYLHYDROLASE"/>
    <property type="match status" value="1"/>
</dbReference>
<evidence type="ECO:0000256" key="1">
    <source>
        <dbReference type="ARBA" id="ARBA00022801"/>
    </source>
</evidence>
<feature type="chain" id="PRO_5022021567" evidence="4">
    <location>
        <begin position="23"/>
        <end position="335"/>
    </location>
</feature>
<protein>
    <submittedName>
        <fullName evidence="5">Alpha/beta hydrolase family protein</fullName>
    </submittedName>
</protein>
<keyword evidence="2" id="KW-0442">Lipid degradation</keyword>
<evidence type="ECO:0000256" key="4">
    <source>
        <dbReference type="SAM" id="SignalP"/>
    </source>
</evidence>
<dbReference type="Gene3D" id="3.40.50.1820">
    <property type="entry name" value="alpha/beta hydrolase"/>
    <property type="match status" value="1"/>
</dbReference>
<keyword evidence="4" id="KW-0732">Signal</keyword>
<dbReference type="GO" id="GO:0003847">
    <property type="term" value="F:1-alkyl-2-acetylglycerophosphocholine esterase activity"/>
    <property type="evidence" value="ECO:0007669"/>
    <property type="project" value="TreeGrafter"/>
</dbReference>
<dbReference type="SUPFAM" id="SSF53474">
    <property type="entry name" value="alpha/beta-Hydrolases"/>
    <property type="match status" value="1"/>
</dbReference>
<evidence type="ECO:0000313" key="5">
    <source>
        <dbReference type="EMBL" id="QDT63269.1"/>
    </source>
</evidence>
<evidence type="ECO:0000313" key="6">
    <source>
        <dbReference type="Proteomes" id="UP000319976"/>
    </source>
</evidence>
<dbReference type="PANTHER" id="PTHR10272:SF0">
    <property type="entry name" value="PLATELET-ACTIVATING FACTOR ACETYLHYDROLASE"/>
    <property type="match status" value="1"/>
</dbReference>
<dbReference type="KEGG" id="chya:V22_04880"/>
<gene>
    <name evidence="5" type="ORF">V22_04880</name>
</gene>
<keyword evidence="1 5" id="KW-0378">Hydrolase</keyword>
<proteinExistence type="predicted"/>
<sequence length="335" mass="36993" precursor="true">MNYLSTFSVLALLLCQSSSVSAQTYDPLKIAAELNIQTIDRTIVDEDRDREIPVRIYVSDDTSRQAKPVVLFSHGLGGSCRNNPYLGNHWASRGYVSVFMQHHGSDESVWKDAPAFQRFRSLKQAASGKNWQLRVKDVPKVIDQLTVWNADSEDALYDALDLTKIGMSGHSFGAITTQAVSGQTFGPLGQYATDSRIDAAVAFSPSTPRVGDADKAFGNVCVPWMLMTGTKDVAMIGGADVESRLGVYPALPASIDRYEIVLFDAEHLAFSDVETRRATTPRNPNHHRLILALSTAFWDTYLKENHAAEAWLKGDGPNGLLEKDDRWQLAEGNQK</sequence>
<reference evidence="5 6" key="1">
    <citation type="submission" date="2019-02" db="EMBL/GenBank/DDBJ databases">
        <title>Deep-cultivation of Planctomycetes and their phenomic and genomic characterization uncovers novel biology.</title>
        <authorList>
            <person name="Wiegand S."/>
            <person name="Jogler M."/>
            <person name="Boedeker C."/>
            <person name="Pinto D."/>
            <person name="Vollmers J."/>
            <person name="Rivas-Marin E."/>
            <person name="Kohn T."/>
            <person name="Peeters S.H."/>
            <person name="Heuer A."/>
            <person name="Rast P."/>
            <person name="Oberbeckmann S."/>
            <person name="Bunk B."/>
            <person name="Jeske O."/>
            <person name="Meyerdierks A."/>
            <person name="Storesund J.E."/>
            <person name="Kallscheuer N."/>
            <person name="Luecker S."/>
            <person name="Lage O.M."/>
            <person name="Pohl T."/>
            <person name="Merkel B.J."/>
            <person name="Hornburger P."/>
            <person name="Mueller R.-W."/>
            <person name="Bruemmer F."/>
            <person name="Labrenz M."/>
            <person name="Spormann A.M."/>
            <person name="Op den Camp H."/>
            <person name="Overmann J."/>
            <person name="Amann R."/>
            <person name="Jetten M.S.M."/>
            <person name="Mascher T."/>
            <person name="Medema M.H."/>
            <person name="Devos D.P."/>
            <person name="Kaster A.-K."/>
            <person name="Ovreas L."/>
            <person name="Rohde M."/>
            <person name="Galperin M.Y."/>
            <person name="Jogler C."/>
        </authorList>
    </citation>
    <scope>NUCLEOTIDE SEQUENCE [LARGE SCALE GENOMIC DNA]</scope>
    <source>
        <strain evidence="5 6">V22</strain>
    </source>
</reference>
<dbReference type="EMBL" id="CP036316">
    <property type="protein sequence ID" value="QDT63269.1"/>
    <property type="molecule type" value="Genomic_DNA"/>
</dbReference>
<name>A0A517T4G4_9PLAN</name>
<dbReference type="GO" id="GO:0016042">
    <property type="term" value="P:lipid catabolic process"/>
    <property type="evidence" value="ECO:0007669"/>
    <property type="project" value="UniProtKB-KW"/>
</dbReference>
<dbReference type="OrthoDB" id="192696at2"/>
<dbReference type="RefSeq" id="WP_145259452.1">
    <property type="nucleotide sequence ID" value="NZ_CP036316.1"/>
</dbReference>